<dbReference type="GO" id="GO:0055085">
    <property type="term" value="P:transmembrane transport"/>
    <property type="evidence" value="ECO:0007669"/>
    <property type="project" value="InterPro"/>
</dbReference>
<protein>
    <submittedName>
        <fullName evidence="5">Tripartite ATP-independent transporter DctP family solute receptor</fullName>
    </submittedName>
</protein>
<comment type="caution">
    <text evidence="5">The sequence shown here is derived from an EMBL/GenBank/DDBJ whole genome shotgun (WGS) entry which is preliminary data.</text>
</comment>
<dbReference type="CDD" id="cd13603">
    <property type="entry name" value="PBP2_TRAP_Siap_TeaA_like"/>
    <property type="match status" value="1"/>
</dbReference>
<dbReference type="InterPro" id="IPR004682">
    <property type="entry name" value="TRAP_DctP"/>
</dbReference>
<keyword evidence="4" id="KW-0732">Signal</keyword>
<comment type="similarity">
    <text evidence="2">Belongs to the bacterial solute-binding protein 7 family.</text>
</comment>
<evidence type="ECO:0000313" key="6">
    <source>
        <dbReference type="Proteomes" id="UP000256779"/>
    </source>
</evidence>
<dbReference type="PIRSF" id="PIRSF006470">
    <property type="entry name" value="DctB"/>
    <property type="match status" value="1"/>
</dbReference>
<dbReference type="InterPro" id="IPR038404">
    <property type="entry name" value="TRAP_DctP_sf"/>
</dbReference>
<dbReference type="NCBIfam" id="NF037995">
    <property type="entry name" value="TRAP_S1"/>
    <property type="match status" value="1"/>
</dbReference>
<dbReference type="InterPro" id="IPR018389">
    <property type="entry name" value="DctP_fam"/>
</dbReference>
<name>A0A3D9KZ90_MARFU</name>
<accession>A0A3D9KZ90</accession>
<dbReference type="Pfam" id="PF03480">
    <property type="entry name" value="DctP"/>
    <property type="match status" value="1"/>
</dbReference>
<dbReference type="RefSeq" id="WP_115870061.1">
    <property type="nucleotide sequence ID" value="NZ_QREG01000027.1"/>
</dbReference>
<sequence>MPKLIGFLLVCLLAISSCQSGNQKPEVLLRASLLVNEQHSWYKAFAYFAEQLEERSDGRLRLEVYHSEQLAKEVEAVRLIRAGVIDMTSTSSVLSNWVEIAALCEMPFLLKDTTEMLRLVESPIGKRIEHEIREEVGLRVVGYLQAGARHLTSNRPIKHPDDLNGLIVRVPNIPSFVTAWQACGAKPTPMAFSEVFTALQQGTVEAQENPLALINAQGFAEVQDYINLTAHVISWTYPVIGEKQYQALPQDLRDIFDACAQDMQVYANKVFREEQERVRQELLAAGVTFVEVDKEAFAQKSQQAIYNSLSPAMQKVYDEILALKSKQP</sequence>
<dbReference type="PANTHER" id="PTHR33376:SF4">
    <property type="entry name" value="SIALIC ACID-BINDING PERIPLASMIC PROTEIN SIAP"/>
    <property type="match status" value="1"/>
</dbReference>
<evidence type="ECO:0000313" key="5">
    <source>
        <dbReference type="EMBL" id="RED93024.1"/>
    </source>
</evidence>
<proteinExistence type="inferred from homology"/>
<evidence type="ECO:0000256" key="3">
    <source>
        <dbReference type="ARBA" id="ARBA00022448"/>
    </source>
</evidence>
<gene>
    <name evidence="5" type="ORF">C7460_12748</name>
</gene>
<keyword evidence="3" id="KW-0813">Transport</keyword>
<dbReference type="PANTHER" id="PTHR33376">
    <property type="match status" value="1"/>
</dbReference>
<keyword evidence="6" id="KW-1185">Reference proteome</keyword>
<dbReference type="Gene3D" id="3.40.190.170">
    <property type="entry name" value="Bacterial extracellular solute-binding protein, family 7"/>
    <property type="match status" value="1"/>
</dbReference>
<dbReference type="PROSITE" id="PS51257">
    <property type="entry name" value="PROKAR_LIPOPROTEIN"/>
    <property type="match status" value="1"/>
</dbReference>
<dbReference type="OrthoDB" id="9776801at2"/>
<dbReference type="AlphaFoldDB" id="A0A3D9KZ90"/>
<evidence type="ECO:0000256" key="1">
    <source>
        <dbReference type="ARBA" id="ARBA00004196"/>
    </source>
</evidence>
<evidence type="ECO:0000256" key="4">
    <source>
        <dbReference type="ARBA" id="ARBA00022729"/>
    </source>
</evidence>
<dbReference type="EMBL" id="QREG01000027">
    <property type="protein sequence ID" value="RED93024.1"/>
    <property type="molecule type" value="Genomic_DNA"/>
</dbReference>
<dbReference type="GO" id="GO:0030288">
    <property type="term" value="C:outer membrane-bounded periplasmic space"/>
    <property type="evidence" value="ECO:0007669"/>
    <property type="project" value="InterPro"/>
</dbReference>
<comment type="subcellular location">
    <subcellularLocation>
        <location evidence="1">Cell envelope</location>
    </subcellularLocation>
</comment>
<organism evidence="5 6">
    <name type="scientific">Marinoscillum furvescens DSM 4134</name>
    <dbReference type="NCBI Taxonomy" id="1122208"/>
    <lineage>
        <taxon>Bacteria</taxon>
        <taxon>Pseudomonadati</taxon>
        <taxon>Bacteroidota</taxon>
        <taxon>Cytophagia</taxon>
        <taxon>Cytophagales</taxon>
        <taxon>Reichenbachiellaceae</taxon>
        <taxon>Marinoscillum</taxon>
    </lineage>
</organism>
<reference evidence="5 6" key="1">
    <citation type="submission" date="2018-07" db="EMBL/GenBank/DDBJ databases">
        <title>Genomic Encyclopedia of Type Strains, Phase IV (KMG-IV): sequencing the most valuable type-strain genomes for metagenomic binning, comparative biology and taxonomic classification.</title>
        <authorList>
            <person name="Goeker M."/>
        </authorList>
    </citation>
    <scope>NUCLEOTIDE SEQUENCE [LARGE SCALE GENOMIC DNA]</scope>
    <source>
        <strain evidence="5 6">DSM 4134</strain>
    </source>
</reference>
<evidence type="ECO:0000256" key="2">
    <source>
        <dbReference type="ARBA" id="ARBA00009023"/>
    </source>
</evidence>
<dbReference type="NCBIfam" id="TIGR00787">
    <property type="entry name" value="dctP"/>
    <property type="match status" value="1"/>
</dbReference>
<keyword evidence="5" id="KW-0675">Receptor</keyword>
<dbReference type="Proteomes" id="UP000256779">
    <property type="component" value="Unassembled WGS sequence"/>
</dbReference>